<sequence>MAVRDFERWLKEAEATFTDPAVGVAQLEVLVSSASRVGLDALAADDAAGVVEFLLDEDAEGEELLDVFHDFVHFRLETEPEDGWVEAHDLLEELLATGDGVPTALSDALEDYERQDPEQRRQALAKVRLVSAVRTLLEWVGSGRAITDSGALRRVDIAEAAGMLGLAARGVAKLPAEGEYRDGAIEVEGELLAQSMWDLPPLAAWWEALQTADLIELTRTRVRPGPAASAWAAEELPPLDQAGVLVGAVTAQLLTTAQREGSDPWTDLIARLTIVQALEILEPDIADDSRSPFEELLLPRAQRSLDDLAKLGILERDRTGAVRVPELLRGPFAQGVILAMAFAADALDDEGVDDADFGGAADPFGDPEVQAEMARLGVVHTPGMAAEMMRELAPLLAEEGIDLDNLDADVDLERVNAALARATERRNLELFTPVGEQRAMALTVHGLAAEALADGSTDLARHVIDGIQPDPVGNRPSVAQVIGVGLGVLDQWHRGAEIRPVLERVRPMPWDAPARRAAQDILVAARDGHAFDQLDTLIRRHNGRAVLEGTVLAVSGVVIAIAEADGVEVNTAVSRLLSE</sequence>
<evidence type="ECO:0008006" key="3">
    <source>
        <dbReference type="Google" id="ProtNLM"/>
    </source>
</evidence>
<reference evidence="2" key="1">
    <citation type="journal article" date="2019" name="Int. J. Syst. Evol. Microbiol.">
        <title>The Global Catalogue of Microorganisms (GCM) 10K type strain sequencing project: providing services to taxonomists for standard genome sequencing and annotation.</title>
        <authorList>
            <consortium name="The Broad Institute Genomics Platform"/>
            <consortium name="The Broad Institute Genome Sequencing Center for Infectious Disease"/>
            <person name="Wu L."/>
            <person name="Ma J."/>
        </authorList>
    </citation>
    <scope>NUCLEOTIDE SEQUENCE [LARGE SCALE GENOMIC DNA]</scope>
    <source>
        <strain evidence="2">JCM 17591</strain>
    </source>
</reference>
<proteinExistence type="predicted"/>
<evidence type="ECO:0000313" key="2">
    <source>
        <dbReference type="Proteomes" id="UP001501079"/>
    </source>
</evidence>
<dbReference type="Proteomes" id="UP001501079">
    <property type="component" value="Unassembled WGS sequence"/>
</dbReference>
<keyword evidence="2" id="KW-1185">Reference proteome</keyword>
<name>A0ABP8ABG8_9MICO</name>
<accession>A0ABP8ABG8</accession>
<organism evidence="1 2">
    <name type="scientific">Gryllotalpicola koreensis</name>
    <dbReference type="NCBI Taxonomy" id="993086"/>
    <lineage>
        <taxon>Bacteria</taxon>
        <taxon>Bacillati</taxon>
        <taxon>Actinomycetota</taxon>
        <taxon>Actinomycetes</taxon>
        <taxon>Micrococcales</taxon>
        <taxon>Microbacteriaceae</taxon>
        <taxon>Gryllotalpicola</taxon>
    </lineage>
</organism>
<protein>
    <recommendedName>
        <fullName evidence="3">Helicase XPB/Ssl2 N-terminal domain-containing protein</fullName>
    </recommendedName>
</protein>
<comment type="caution">
    <text evidence="1">The sequence shown here is derived from an EMBL/GenBank/DDBJ whole genome shotgun (WGS) entry which is preliminary data.</text>
</comment>
<dbReference type="RefSeq" id="WP_344757041.1">
    <property type="nucleotide sequence ID" value="NZ_BAABBW010000006.1"/>
</dbReference>
<dbReference type="EMBL" id="BAABBW010000006">
    <property type="protein sequence ID" value="GAA4181086.1"/>
    <property type="molecule type" value="Genomic_DNA"/>
</dbReference>
<evidence type="ECO:0000313" key="1">
    <source>
        <dbReference type="EMBL" id="GAA4181086.1"/>
    </source>
</evidence>
<gene>
    <name evidence="1" type="ORF">GCM10022287_35850</name>
</gene>